<reference evidence="1 2" key="1">
    <citation type="submission" date="2017-12" db="EMBL/GenBank/DDBJ databases">
        <title>Genomic analysis of a novel phage Vp_R1 lytic to Vibrio parahaemolyticus.</title>
        <authorList>
            <person name="Ren H."/>
            <person name="Li Z."/>
        </authorList>
    </citation>
    <scope>NUCLEOTIDE SEQUENCE [LARGE SCALE GENOMIC DNA]</scope>
</reference>
<organism evidence="1 2">
    <name type="scientific">Vibrio phage Vp_R1</name>
    <dbReference type="NCBI Taxonomy" id="2059867"/>
    <lineage>
        <taxon>Viruses</taxon>
        <taxon>Duplodnaviria</taxon>
        <taxon>Heunggongvirae</taxon>
        <taxon>Uroviricota</taxon>
        <taxon>Caudoviricetes</taxon>
        <taxon>Grimontviridae</taxon>
        <taxon>Dalianvirus</taxon>
        <taxon>Dalianvirus R1</taxon>
    </lineage>
</organism>
<keyword evidence="2" id="KW-1185">Reference proteome</keyword>
<proteinExistence type="predicted"/>
<dbReference type="EMBL" id="MG603697">
    <property type="protein sequence ID" value="AUG88436.1"/>
    <property type="molecule type" value="Genomic_DNA"/>
</dbReference>
<evidence type="ECO:0000313" key="1">
    <source>
        <dbReference type="EMBL" id="AUG88436.1"/>
    </source>
</evidence>
<protein>
    <submittedName>
        <fullName evidence="1">Uncharacterized protein</fullName>
    </submittedName>
</protein>
<dbReference type="Proteomes" id="UP000240283">
    <property type="component" value="Segment"/>
</dbReference>
<sequence length="107" mass="12169">MQDLIELVQSDIQSEEQAFKNAIGAYQARKKLRAKFPPLIREMKKAVKVLNRAGISCKTVQGQLAGLRQELALNEEILSQIRPHLQPGYERIIKRKDILAFLEAEGK</sequence>
<evidence type="ECO:0000313" key="2">
    <source>
        <dbReference type="Proteomes" id="UP000240283"/>
    </source>
</evidence>
<accession>A0A2H5BQK5</accession>
<name>A0A2H5BQK5_9CAUD</name>
<gene>
    <name evidence="1" type="ORF">VPR_072</name>
</gene>